<comment type="caution">
    <text evidence="4">The sequence shown here is derived from an EMBL/GenBank/DDBJ whole genome shotgun (WGS) entry which is preliminary data.</text>
</comment>
<dbReference type="InterPro" id="IPR035892">
    <property type="entry name" value="C2_domain_sf"/>
</dbReference>
<evidence type="ECO:0000313" key="5">
    <source>
        <dbReference type="Proteomes" id="UP000794436"/>
    </source>
</evidence>
<name>A0A8K1CRS3_PYTOL</name>
<dbReference type="PANTHER" id="PTHR45911:SF7">
    <property type="entry name" value="C2 DOMAIN-CONTAINING PROTEIN"/>
    <property type="match status" value="1"/>
</dbReference>
<keyword evidence="1" id="KW-0479">Metal-binding</keyword>
<organism evidence="4 5">
    <name type="scientific">Pythium oligandrum</name>
    <name type="common">Mycoparasitic fungus</name>
    <dbReference type="NCBI Taxonomy" id="41045"/>
    <lineage>
        <taxon>Eukaryota</taxon>
        <taxon>Sar</taxon>
        <taxon>Stramenopiles</taxon>
        <taxon>Oomycota</taxon>
        <taxon>Peronosporomycetes</taxon>
        <taxon>Pythiales</taxon>
        <taxon>Pythiaceae</taxon>
        <taxon>Pythium</taxon>
    </lineage>
</organism>
<dbReference type="CDD" id="cd00030">
    <property type="entry name" value="C2"/>
    <property type="match status" value="1"/>
</dbReference>
<dbReference type="AlphaFoldDB" id="A0A8K1CRS3"/>
<evidence type="ECO:0000313" key="4">
    <source>
        <dbReference type="EMBL" id="TMW67527.1"/>
    </source>
</evidence>
<feature type="domain" description="C2" evidence="3">
    <location>
        <begin position="1"/>
        <end position="107"/>
    </location>
</feature>
<evidence type="ECO:0000256" key="2">
    <source>
        <dbReference type="ARBA" id="ARBA00022837"/>
    </source>
</evidence>
<dbReference type="SUPFAM" id="SSF49562">
    <property type="entry name" value="C2 domain (Calcium/lipid-binding domain, CaLB)"/>
    <property type="match status" value="1"/>
</dbReference>
<protein>
    <recommendedName>
        <fullName evidence="3">C2 domain-containing protein</fullName>
    </recommendedName>
</protein>
<evidence type="ECO:0000256" key="1">
    <source>
        <dbReference type="ARBA" id="ARBA00022723"/>
    </source>
</evidence>
<reference evidence="4" key="1">
    <citation type="submission" date="2019-03" db="EMBL/GenBank/DDBJ databases">
        <title>Long read genome sequence of the mycoparasitic Pythium oligandrum ATCC 38472 isolated from sugarbeet rhizosphere.</title>
        <authorList>
            <person name="Gaulin E."/>
        </authorList>
    </citation>
    <scope>NUCLEOTIDE SEQUENCE</scope>
    <source>
        <strain evidence="4">ATCC 38472_TT</strain>
    </source>
</reference>
<proteinExistence type="predicted"/>
<accession>A0A8K1CRS3</accession>
<dbReference type="EMBL" id="SPLM01000004">
    <property type="protein sequence ID" value="TMW67527.1"/>
    <property type="molecule type" value="Genomic_DNA"/>
</dbReference>
<evidence type="ECO:0000259" key="3">
    <source>
        <dbReference type="PROSITE" id="PS50004"/>
    </source>
</evidence>
<keyword evidence="2" id="KW-0106">Calcium</keyword>
<dbReference type="SMART" id="SM00239">
    <property type="entry name" value="C2"/>
    <property type="match status" value="1"/>
</dbReference>
<keyword evidence="5" id="KW-1185">Reference proteome</keyword>
<sequence length="144" mass="16343">MVASGYLVRVILYRCSDLMAADLNGKSDPYVIFTIGNKTLKSSRINDELNPQWTPPEKFEFVVPEWENEFITIQVYDHDLLSKDDLIGSAIIPLALYAGNRHNELYHYPLVLPDEAGPDPPRSEIHLQVTLTTASGEPVDYFLY</sequence>
<gene>
    <name evidence="4" type="ORF">Poli38472_011147</name>
</gene>
<dbReference type="PANTHER" id="PTHR45911">
    <property type="entry name" value="C2 DOMAIN-CONTAINING PROTEIN"/>
    <property type="match status" value="1"/>
</dbReference>
<dbReference type="Gene3D" id="2.60.40.150">
    <property type="entry name" value="C2 domain"/>
    <property type="match status" value="1"/>
</dbReference>
<dbReference type="InterPro" id="IPR000008">
    <property type="entry name" value="C2_dom"/>
</dbReference>
<dbReference type="PROSITE" id="PS50004">
    <property type="entry name" value="C2"/>
    <property type="match status" value="1"/>
</dbReference>
<dbReference type="Pfam" id="PF00168">
    <property type="entry name" value="C2"/>
    <property type="match status" value="1"/>
</dbReference>
<dbReference type="OrthoDB" id="270970at2759"/>
<dbReference type="Proteomes" id="UP000794436">
    <property type="component" value="Unassembled WGS sequence"/>
</dbReference>
<dbReference type="GO" id="GO:0046872">
    <property type="term" value="F:metal ion binding"/>
    <property type="evidence" value="ECO:0007669"/>
    <property type="project" value="UniProtKB-KW"/>
</dbReference>